<dbReference type="InterPro" id="IPR046866">
    <property type="entry name" value="FapA_N"/>
</dbReference>
<dbReference type="Pfam" id="PF20250">
    <property type="entry name" value="FapA_N"/>
    <property type="match status" value="1"/>
</dbReference>
<gene>
    <name evidence="2" type="ORF">METZ01_LOCUS125668</name>
</gene>
<feature type="domain" description="Flagellar Assembly Protein A N-terminal region" evidence="1">
    <location>
        <begin position="76"/>
        <end position="243"/>
    </location>
</feature>
<dbReference type="InterPro" id="IPR046865">
    <property type="entry name" value="FapA_b_solenoid"/>
</dbReference>
<reference evidence="2" key="1">
    <citation type="submission" date="2018-05" db="EMBL/GenBank/DDBJ databases">
        <authorList>
            <person name="Lanie J.A."/>
            <person name="Ng W.-L."/>
            <person name="Kazmierczak K.M."/>
            <person name="Andrzejewski T.M."/>
            <person name="Davidsen T.M."/>
            <person name="Wayne K.J."/>
            <person name="Tettelin H."/>
            <person name="Glass J.I."/>
            <person name="Rusch D."/>
            <person name="Podicherti R."/>
            <person name="Tsui H.-C.T."/>
            <person name="Winkler M.E."/>
        </authorList>
    </citation>
    <scope>NUCLEOTIDE SEQUENCE</scope>
</reference>
<dbReference type="InterPro" id="IPR005646">
    <property type="entry name" value="FapA"/>
</dbReference>
<dbReference type="Pfam" id="PF03961">
    <property type="entry name" value="FapA"/>
    <property type="match status" value="1"/>
</dbReference>
<proteinExistence type="predicted"/>
<dbReference type="EMBL" id="UINC01017537">
    <property type="protein sequence ID" value="SVA72814.1"/>
    <property type="molecule type" value="Genomic_DNA"/>
</dbReference>
<dbReference type="PANTHER" id="PTHR38032:SF1">
    <property type="entry name" value="RNA-BINDING PROTEIN KHPB N-TERMINAL DOMAIN-CONTAINING PROTEIN"/>
    <property type="match status" value="1"/>
</dbReference>
<dbReference type="AlphaFoldDB" id="A0A381Y710"/>
<name>A0A381Y710_9ZZZZ</name>
<dbReference type="PANTHER" id="PTHR38032">
    <property type="entry name" value="POLYMERASE-RELATED"/>
    <property type="match status" value="1"/>
</dbReference>
<evidence type="ECO:0000313" key="2">
    <source>
        <dbReference type="EMBL" id="SVA72814.1"/>
    </source>
</evidence>
<organism evidence="2">
    <name type="scientific">marine metagenome</name>
    <dbReference type="NCBI Taxonomy" id="408172"/>
    <lineage>
        <taxon>unclassified sequences</taxon>
        <taxon>metagenomes</taxon>
        <taxon>ecological metagenomes</taxon>
    </lineage>
</organism>
<sequence>MAKAELYKITINDGKVMLRVPQQLVGAETASMDDIQAELHLRNLDYVPEQLLEIYNRTSGEFDYLADVETNDYTLQIELSEDESRAYVNIIPPSEEGDPLTMELIIAALEGKNIFQGISSKNIKNIIADKIYYEPALVASGKSVVHGKNGYPELLFIPEKSRPALGTGVKLEEVTVLQKVEEGQELVRLMSATMGENGYSITGKLITAKSGKQYRIRPGRNTRYNSEGTHIIATKSGVVCLNNDSISVEKIKVVDKVDASTGHLRFDGIVKIRGNVADRCSVEAVRIDIGGSVGKARLRSLGEIRVAQGLKGTIVQCGSSLHTSHMTDTQANVGEHLLVDDFVLNSKVFCGSTLQVTGPYGYVYGGVLQAGNLILLPNVGLPGTKGTKSGKDSEENSEPHTILEVGITTNNRKQFNELEKLTDTALQSLQDNLTEIDTILEQLEDGGWDEKKIETLSEFETKAEKNVISAFTNLRKRETHIEIKDLNRISNGGVVFITGKILTGTVINVRRSRFNVPVTTTDKAYSFDENGIKFNSCKELLKNYQQYFFRMPT</sequence>
<protein>
    <recommendedName>
        <fullName evidence="1">Flagellar Assembly Protein A N-terminal region domain-containing protein</fullName>
    </recommendedName>
</protein>
<accession>A0A381Y710</accession>
<evidence type="ECO:0000259" key="1">
    <source>
        <dbReference type="Pfam" id="PF20250"/>
    </source>
</evidence>